<dbReference type="AlphaFoldDB" id="A0A2U1L9F7"/>
<organism evidence="1 2">
    <name type="scientific">Artemisia annua</name>
    <name type="common">Sweet wormwood</name>
    <dbReference type="NCBI Taxonomy" id="35608"/>
    <lineage>
        <taxon>Eukaryota</taxon>
        <taxon>Viridiplantae</taxon>
        <taxon>Streptophyta</taxon>
        <taxon>Embryophyta</taxon>
        <taxon>Tracheophyta</taxon>
        <taxon>Spermatophyta</taxon>
        <taxon>Magnoliopsida</taxon>
        <taxon>eudicotyledons</taxon>
        <taxon>Gunneridae</taxon>
        <taxon>Pentapetalae</taxon>
        <taxon>asterids</taxon>
        <taxon>campanulids</taxon>
        <taxon>Asterales</taxon>
        <taxon>Asteraceae</taxon>
        <taxon>Asteroideae</taxon>
        <taxon>Anthemideae</taxon>
        <taxon>Artemisiinae</taxon>
        <taxon>Artemisia</taxon>
    </lineage>
</organism>
<accession>A0A2U1L9F7</accession>
<evidence type="ECO:0000313" key="2">
    <source>
        <dbReference type="Proteomes" id="UP000245207"/>
    </source>
</evidence>
<dbReference type="PANTHER" id="PTHR36617:SF5">
    <property type="entry name" value="OS05G0421675 PROTEIN"/>
    <property type="match status" value="1"/>
</dbReference>
<sequence>MEMKGEACLTWWTFLPVKSAGCWKKIVLFLDKLVLNGKDLKFWIKGKIRNGENISFWKDIWFGSVPLMDRWPGLYSKEVMRNCVVRDRIKLDANTGMVLNEDWRIETTSVETISEMQDVQNLLSKMSFSGAKDKWVWEADSGGVFSVASVKSLLNMGRNMQKNNEMRWVSWVPIKWWPSVEGWPSFNEVKR</sequence>
<name>A0A2U1L9F7_ARTAN</name>
<comment type="caution">
    <text evidence="1">The sequence shown here is derived from an EMBL/GenBank/DDBJ whole genome shotgun (WGS) entry which is preliminary data.</text>
</comment>
<protein>
    <submittedName>
        <fullName evidence="1">RNA-directed DNA polymerase, eukaryota, Reverse transcriptase zinc-binding domain protein</fullName>
    </submittedName>
</protein>
<keyword evidence="1" id="KW-0548">Nucleotidyltransferase</keyword>
<dbReference type="Proteomes" id="UP000245207">
    <property type="component" value="Unassembled WGS sequence"/>
</dbReference>
<proteinExistence type="predicted"/>
<dbReference type="GO" id="GO:0003964">
    <property type="term" value="F:RNA-directed DNA polymerase activity"/>
    <property type="evidence" value="ECO:0007669"/>
    <property type="project" value="UniProtKB-KW"/>
</dbReference>
<dbReference type="EMBL" id="PKPP01010661">
    <property type="protein sequence ID" value="PWA45645.1"/>
    <property type="molecule type" value="Genomic_DNA"/>
</dbReference>
<keyword evidence="1" id="KW-0695">RNA-directed DNA polymerase</keyword>
<dbReference type="PANTHER" id="PTHR36617">
    <property type="entry name" value="PROTEIN, PUTATIVE-RELATED"/>
    <property type="match status" value="1"/>
</dbReference>
<evidence type="ECO:0000313" key="1">
    <source>
        <dbReference type="EMBL" id="PWA45645.1"/>
    </source>
</evidence>
<dbReference type="OrthoDB" id="696485at2759"/>
<gene>
    <name evidence="1" type="ORF">CTI12_AA515740</name>
</gene>
<keyword evidence="1" id="KW-0808">Transferase</keyword>
<reference evidence="1 2" key="1">
    <citation type="journal article" date="2018" name="Mol. Plant">
        <title>The genome of Artemisia annua provides insight into the evolution of Asteraceae family and artemisinin biosynthesis.</title>
        <authorList>
            <person name="Shen Q."/>
            <person name="Zhang L."/>
            <person name="Liao Z."/>
            <person name="Wang S."/>
            <person name="Yan T."/>
            <person name="Shi P."/>
            <person name="Liu M."/>
            <person name="Fu X."/>
            <person name="Pan Q."/>
            <person name="Wang Y."/>
            <person name="Lv Z."/>
            <person name="Lu X."/>
            <person name="Zhang F."/>
            <person name="Jiang W."/>
            <person name="Ma Y."/>
            <person name="Chen M."/>
            <person name="Hao X."/>
            <person name="Li L."/>
            <person name="Tang Y."/>
            <person name="Lv G."/>
            <person name="Zhou Y."/>
            <person name="Sun X."/>
            <person name="Brodelius P.E."/>
            <person name="Rose J.K.C."/>
            <person name="Tang K."/>
        </authorList>
    </citation>
    <scope>NUCLEOTIDE SEQUENCE [LARGE SCALE GENOMIC DNA]</scope>
    <source>
        <strain evidence="2">cv. Huhao1</strain>
        <tissue evidence="1">Leaf</tissue>
    </source>
</reference>
<keyword evidence="2" id="KW-1185">Reference proteome</keyword>